<comment type="catalytic activity">
    <reaction evidence="10 11">
        <text>nicotinate beta-D-ribonucleotide + ATP + H(+) = deamido-NAD(+) + diphosphate</text>
        <dbReference type="Rhea" id="RHEA:22860"/>
        <dbReference type="ChEBI" id="CHEBI:15378"/>
        <dbReference type="ChEBI" id="CHEBI:30616"/>
        <dbReference type="ChEBI" id="CHEBI:33019"/>
        <dbReference type="ChEBI" id="CHEBI:57502"/>
        <dbReference type="ChEBI" id="CHEBI:58437"/>
        <dbReference type="EC" id="2.7.7.18"/>
    </reaction>
</comment>
<evidence type="ECO:0000256" key="1">
    <source>
        <dbReference type="ARBA" id="ARBA00002324"/>
    </source>
</evidence>
<name>A0A553JNW2_SHEHA</name>
<comment type="pathway">
    <text evidence="2 11">Cofactor biosynthesis; NAD(+) biosynthesis; deamido-NAD(+) from nicotinate D-ribonucleotide: step 1/1.</text>
</comment>
<evidence type="ECO:0000256" key="7">
    <source>
        <dbReference type="ARBA" id="ARBA00022741"/>
    </source>
</evidence>
<evidence type="ECO:0000256" key="5">
    <source>
        <dbReference type="ARBA" id="ARBA00022679"/>
    </source>
</evidence>
<dbReference type="GO" id="GO:0004515">
    <property type="term" value="F:nicotinate-nucleotide adenylyltransferase activity"/>
    <property type="evidence" value="ECO:0007669"/>
    <property type="project" value="UniProtKB-UniRule"/>
</dbReference>
<keyword evidence="9 11" id="KW-0520">NAD</keyword>
<dbReference type="OrthoDB" id="5295945at2"/>
<organism evidence="13 14">
    <name type="scientific">Shewanella hanedai</name>
    <name type="common">Alteromonas hanedai</name>
    <dbReference type="NCBI Taxonomy" id="25"/>
    <lineage>
        <taxon>Bacteria</taxon>
        <taxon>Pseudomonadati</taxon>
        <taxon>Pseudomonadota</taxon>
        <taxon>Gammaproteobacteria</taxon>
        <taxon>Alteromonadales</taxon>
        <taxon>Shewanellaceae</taxon>
        <taxon>Shewanella</taxon>
    </lineage>
</organism>
<dbReference type="Gene3D" id="3.40.50.620">
    <property type="entry name" value="HUPs"/>
    <property type="match status" value="1"/>
</dbReference>
<dbReference type="NCBIfam" id="TIGR00482">
    <property type="entry name" value="nicotinate (nicotinamide) nucleotide adenylyltransferase"/>
    <property type="match status" value="1"/>
</dbReference>
<evidence type="ECO:0000256" key="11">
    <source>
        <dbReference type="HAMAP-Rule" id="MF_00244"/>
    </source>
</evidence>
<dbReference type="UniPathway" id="UPA00253">
    <property type="reaction ID" value="UER00332"/>
</dbReference>
<dbReference type="PANTHER" id="PTHR39321">
    <property type="entry name" value="NICOTINATE-NUCLEOTIDE ADENYLYLTRANSFERASE-RELATED"/>
    <property type="match status" value="1"/>
</dbReference>
<evidence type="ECO:0000313" key="14">
    <source>
        <dbReference type="Proteomes" id="UP000318126"/>
    </source>
</evidence>
<keyword evidence="4 11" id="KW-0662">Pyridine nucleotide biosynthesis</keyword>
<accession>A0A553JNW2</accession>
<proteinExistence type="inferred from homology"/>
<evidence type="ECO:0000256" key="4">
    <source>
        <dbReference type="ARBA" id="ARBA00022642"/>
    </source>
</evidence>
<evidence type="ECO:0000259" key="12">
    <source>
        <dbReference type="Pfam" id="PF01467"/>
    </source>
</evidence>
<dbReference type="GO" id="GO:0009435">
    <property type="term" value="P:NAD+ biosynthetic process"/>
    <property type="evidence" value="ECO:0007669"/>
    <property type="project" value="UniProtKB-UniRule"/>
</dbReference>
<protein>
    <recommendedName>
        <fullName evidence="11">Probable nicotinate-nucleotide adenylyltransferase</fullName>
        <ecNumber evidence="11">2.7.7.18</ecNumber>
    </recommendedName>
    <alternativeName>
        <fullName evidence="11">Deamido-NAD(+) diphosphorylase</fullName>
    </alternativeName>
    <alternativeName>
        <fullName evidence="11">Deamido-NAD(+) pyrophosphorylase</fullName>
    </alternativeName>
    <alternativeName>
        <fullName evidence="11">Nicotinate mononucleotide adenylyltransferase</fullName>
        <shortName evidence="11">NaMN adenylyltransferase</shortName>
    </alternativeName>
</protein>
<comment type="similarity">
    <text evidence="3 11">Belongs to the NadD family.</text>
</comment>
<keyword evidence="5 11" id="KW-0808">Transferase</keyword>
<dbReference type="NCBIfam" id="NF000839">
    <property type="entry name" value="PRK00071.1-1"/>
    <property type="match status" value="1"/>
</dbReference>
<dbReference type="EMBL" id="VKGK01000012">
    <property type="protein sequence ID" value="TRY14146.1"/>
    <property type="molecule type" value="Genomic_DNA"/>
</dbReference>
<keyword evidence="8 11" id="KW-0067">ATP-binding</keyword>
<evidence type="ECO:0000256" key="6">
    <source>
        <dbReference type="ARBA" id="ARBA00022695"/>
    </source>
</evidence>
<dbReference type="NCBIfam" id="TIGR00125">
    <property type="entry name" value="cyt_tran_rel"/>
    <property type="match status" value="1"/>
</dbReference>
<comment type="function">
    <text evidence="1 11">Catalyzes the reversible adenylation of nicotinate mononucleotide (NaMN) to nicotinic acid adenine dinucleotide (NaAD).</text>
</comment>
<evidence type="ECO:0000256" key="9">
    <source>
        <dbReference type="ARBA" id="ARBA00023027"/>
    </source>
</evidence>
<feature type="domain" description="Cytidyltransferase-like" evidence="12">
    <location>
        <begin position="5"/>
        <end position="181"/>
    </location>
</feature>
<evidence type="ECO:0000256" key="2">
    <source>
        <dbReference type="ARBA" id="ARBA00005019"/>
    </source>
</evidence>
<evidence type="ECO:0000313" key="13">
    <source>
        <dbReference type="EMBL" id="TRY14146.1"/>
    </source>
</evidence>
<dbReference type="RefSeq" id="WP_144040284.1">
    <property type="nucleotide sequence ID" value="NZ_BMPL01000012.1"/>
</dbReference>
<sequence>MRIGILGGTFDPIHFGHIRPALEAKQQLGLDKVWLMPNHIPPHKTATSVSTQHRVEMTQLICDQYAEFKLCDIEVKRETPSYLVTTLEQITQSHPNDEFYFIMGMDSLVNLTSWYKWQSLFNLCHLVVCQRQGWNLAPDNAIADEYQIRLSSPEAIAERKSGLIIPIQVTPQAYSSTNIRQQLAQQILPTDALPNIITEYIKDKKLY</sequence>
<dbReference type="HAMAP" id="MF_00244">
    <property type="entry name" value="NaMN_adenylyltr"/>
    <property type="match status" value="1"/>
</dbReference>
<dbReference type="CDD" id="cd02165">
    <property type="entry name" value="NMNAT"/>
    <property type="match status" value="1"/>
</dbReference>
<keyword evidence="6 11" id="KW-0548">Nucleotidyltransferase</keyword>
<evidence type="ECO:0000256" key="10">
    <source>
        <dbReference type="ARBA" id="ARBA00048721"/>
    </source>
</evidence>
<evidence type="ECO:0000256" key="3">
    <source>
        <dbReference type="ARBA" id="ARBA00009014"/>
    </source>
</evidence>
<dbReference type="Pfam" id="PF01467">
    <property type="entry name" value="CTP_transf_like"/>
    <property type="match status" value="1"/>
</dbReference>
<dbReference type="AlphaFoldDB" id="A0A553JNW2"/>
<evidence type="ECO:0000256" key="8">
    <source>
        <dbReference type="ARBA" id="ARBA00022840"/>
    </source>
</evidence>
<dbReference type="PANTHER" id="PTHR39321:SF3">
    <property type="entry name" value="PHOSPHOPANTETHEINE ADENYLYLTRANSFERASE"/>
    <property type="match status" value="1"/>
</dbReference>
<dbReference type="InterPro" id="IPR005248">
    <property type="entry name" value="NadD/NMNAT"/>
</dbReference>
<dbReference type="SUPFAM" id="SSF52374">
    <property type="entry name" value="Nucleotidylyl transferase"/>
    <property type="match status" value="1"/>
</dbReference>
<dbReference type="Proteomes" id="UP000318126">
    <property type="component" value="Unassembled WGS sequence"/>
</dbReference>
<dbReference type="InterPro" id="IPR004821">
    <property type="entry name" value="Cyt_trans-like"/>
</dbReference>
<dbReference type="InterPro" id="IPR014729">
    <property type="entry name" value="Rossmann-like_a/b/a_fold"/>
</dbReference>
<keyword evidence="14" id="KW-1185">Reference proteome</keyword>
<dbReference type="NCBIfam" id="NF000840">
    <property type="entry name" value="PRK00071.1-3"/>
    <property type="match status" value="1"/>
</dbReference>
<keyword evidence="7 11" id="KW-0547">Nucleotide-binding</keyword>
<dbReference type="GO" id="GO:0005524">
    <property type="term" value="F:ATP binding"/>
    <property type="evidence" value="ECO:0007669"/>
    <property type="project" value="UniProtKB-KW"/>
</dbReference>
<comment type="caution">
    <text evidence="13">The sequence shown here is derived from an EMBL/GenBank/DDBJ whole genome shotgun (WGS) entry which is preliminary data.</text>
</comment>
<reference evidence="14" key="1">
    <citation type="submission" date="2019-07" db="EMBL/GenBank/DDBJ databases">
        <title>Shewanella sp. YLB-08 draft genomic sequence.</title>
        <authorList>
            <person name="Yu L."/>
        </authorList>
    </citation>
    <scope>NUCLEOTIDE SEQUENCE [LARGE SCALE GENOMIC DNA]</scope>
    <source>
        <strain evidence="14">JCM 20706</strain>
    </source>
</reference>
<gene>
    <name evidence="11 13" type="primary">nadD</name>
    <name evidence="13" type="ORF">FN961_11270</name>
</gene>
<dbReference type="EC" id="2.7.7.18" evidence="11"/>